<dbReference type="PANTHER" id="PTHR30346:SF0">
    <property type="entry name" value="HCA OPERON TRANSCRIPTIONAL ACTIVATOR HCAR"/>
    <property type="match status" value="1"/>
</dbReference>
<comment type="similarity">
    <text evidence="1">Belongs to the LysR transcriptional regulatory family.</text>
</comment>
<dbReference type="GO" id="GO:0032993">
    <property type="term" value="C:protein-DNA complex"/>
    <property type="evidence" value="ECO:0007669"/>
    <property type="project" value="TreeGrafter"/>
</dbReference>
<dbReference type="GO" id="GO:0003700">
    <property type="term" value="F:DNA-binding transcription factor activity"/>
    <property type="evidence" value="ECO:0007669"/>
    <property type="project" value="InterPro"/>
</dbReference>
<dbReference type="Proteomes" id="UP000030826">
    <property type="component" value="Unassembled WGS sequence"/>
</dbReference>
<accession>A0A0B1PZB7</accession>
<evidence type="ECO:0000256" key="3">
    <source>
        <dbReference type="ARBA" id="ARBA00023125"/>
    </source>
</evidence>
<dbReference type="SUPFAM" id="SSF53850">
    <property type="entry name" value="Periplasmic binding protein-like II"/>
    <property type="match status" value="1"/>
</dbReference>
<evidence type="ECO:0000259" key="5">
    <source>
        <dbReference type="PROSITE" id="PS50931"/>
    </source>
</evidence>
<dbReference type="EMBL" id="JRFJ01000004">
    <property type="protein sequence ID" value="KHJ53883.1"/>
    <property type="molecule type" value="Genomic_DNA"/>
</dbReference>
<dbReference type="CDD" id="cd08414">
    <property type="entry name" value="PBP2_LTTR_aromatics_like"/>
    <property type="match status" value="1"/>
</dbReference>
<dbReference type="STRING" id="370622.LA66_14930"/>
<dbReference type="PROSITE" id="PS50931">
    <property type="entry name" value="HTH_LYSR"/>
    <property type="match status" value="1"/>
</dbReference>
<feature type="domain" description="HTH lysR-type" evidence="5">
    <location>
        <begin position="1"/>
        <end position="58"/>
    </location>
</feature>
<dbReference type="SUPFAM" id="SSF46785">
    <property type="entry name" value="Winged helix' DNA-binding domain"/>
    <property type="match status" value="1"/>
</dbReference>
<dbReference type="FunFam" id="1.10.10.10:FF:000001">
    <property type="entry name" value="LysR family transcriptional regulator"/>
    <property type="match status" value="1"/>
</dbReference>
<sequence length="295" mass="32369">MELLHLKYAVAVARNGSFSAASQELCVQQPMVSRRIRSLEEEIGAVLFNRSTAGARLTPIGEDFVRMAQRILDDVQSLANRTRASIEGKRGRVALGFYKSLSGGELRSFVRRFRRDYQDIQLDLLEMPFGDLIAGLNAGKLDAAILLGDSGRCPTLQTVHLWSEHLVVALPEGHRLAEKPVVFWPDLKGERFLVGHHDPGPDIHNILLANLAAPSDRPDVRLVRLSRENILAQVADGEGVSLQCEAATGTSISGVAFRQVHNGSGATRLGYIACWHPDTKNPVLQTVIDALKPRC</sequence>
<dbReference type="Pfam" id="PF03466">
    <property type="entry name" value="LysR_substrate"/>
    <property type="match status" value="1"/>
</dbReference>
<organism evidence="6 7">
    <name type="scientific">Aureimonas altamirensis</name>
    <dbReference type="NCBI Taxonomy" id="370622"/>
    <lineage>
        <taxon>Bacteria</taxon>
        <taxon>Pseudomonadati</taxon>
        <taxon>Pseudomonadota</taxon>
        <taxon>Alphaproteobacteria</taxon>
        <taxon>Hyphomicrobiales</taxon>
        <taxon>Aurantimonadaceae</taxon>
        <taxon>Aureimonas</taxon>
    </lineage>
</organism>
<evidence type="ECO:0000256" key="1">
    <source>
        <dbReference type="ARBA" id="ARBA00009437"/>
    </source>
</evidence>
<dbReference type="InterPro" id="IPR000847">
    <property type="entry name" value="LysR_HTH_N"/>
</dbReference>
<keyword evidence="3" id="KW-0238">DNA-binding</keyword>
<dbReference type="Gene3D" id="1.10.10.10">
    <property type="entry name" value="Winged helix-like DNA-binding domain superfamily/Winged helix DNA-binding domain"/>
    <property type="match status" value="1"/>
</dbReference>
<keyword evidence="4" id="KW-0804">Transcription</keyword>
<dbReference type="OrthoDB" id="7216893at2"/>
<dbReference type="Pfam" id="PF00126">
    <property type="entry name" value="HTH_1"/>
    <property type="match status" value="1"/>
</dbReference>
<dbReference type="PRINTS" id="PR00039">
    <property type="entry name" value="HTHLYSR"/>
</dbReference>
<dbReference type="InterPro" id="IPR036390">
    <property type="entry name" value="WH_DNA-bd_sf"/>
</dbReference>
<reference evidence="6 7" key="1">
    <citation type="submission" date="2014-09" db="EMBL/GenBank/DDBJ databases">
        <title>Isolation and characterization of Aurantimonas altamirensis ON-56566 from clinical sample following a dog bite.</title>
        <authorList>
            <person name="Eshaghi A."/>
            <person name="Li A."/>
            <person name="Shahinas D."/>
            <person name="Bahn P."/>
            <person name="Kus J.V."/>
            <person name="Patel S.N."/>
        </authorList>
    </citation>
    <scope>NUCLEOTIDE SEQUENCE [LARGE SCALE GENOMIC DNA]</scope>
    <source>
        <strain evidence="6 7">ON-56566</strain>
    </source>
</reference>
<name>A0A0B1PZB7_9HYPH</name>
<evidence type="ECO:0000313" key="7">
    <source>
        <dbReference type="Proteomes" id="UP000030826"/>
    </source>
</evidence>
<protein>
    <submittedName>
        <fullName evidence="6">LysR family transcriptional regulator</fullName>
    </submittedName>
</protein>
<gene>
    <name evidence="6" type="ORF">LA66_14930</name>
</gene>
<dbReference type="InterPro" id="IPR036388">
    <property type="entry name" value="WH-like_DNA-bd_sf"/>
</dbReference>
<dbReference type="RefSeq" id="WP_039194700.1">
    <property type="nucleotide sequence ID" value="NZ_JRFJ01000004.1"/>
</dbReference>
<dbReference type="Gene3D" id="3.40.190.10">
    <property type="entry name" value="Periplasmic binding protein-like II"/>
    <property type="match status" value="2"/>
</dbReference>
<dbReference type="PANTHER" id="PTHR30346">
    <property type="entry name" value="TRANSCRIPTIONAL DUAL REGULATOR HCAR-RELATED"/>
    <property type="match status" value="1"/>
</dbReference>
<dbReference type="AlphaFoldDB" id="A0A0B1PZB7"/>
<comment type="caution">
    <text evidence="6">The sequence shown here is derived from an EMBL/GenBank/DDBJ whole genome shotgun (WGS) entry which is preliminary data.</text>
</comment>
<keyword evidence="2" id="KW-0805">Transcription regulation</keyword>
<evidence type="ECO:0000256" key="2">
    <source>
        <dbReference type="ARBA" id="ARBA00023015"/>
    </source>
</evidence>
<evidence type="ECO:0000256" key="4">
    <source>
        <dbReference type="ARBA" id="ARBA00023163"/>
    </source>
</evidence>
<evidence type="ECO:0000313" key="6">
    <source>
        <dbReference type="EMBL" id="KHJ53883.1"/>
    </source>
</evidence>
<dbReference type="InterPro" id="IPR005119">
    <property type="entry name" value="LysR_subst-bd"/>
</dbReference>
<dbReference type="GO" id="GO:0003677">
    <property type="term" value="F:DNA binding"/>
    <property type="evidence" value="ECO:0007669"/>
    <property type="project" value="UniProtKB-KW"/>
</dbReference>
<proteinExistence type="inferred from homology"/>